<evidence type="ECO:0000313" key="3">
    <source>
        <dbReference type="EMBL" id="SHF58346.1"/>
    </source>
</evidence>
<organism evidence="3 4">
    <name type="scientific">Lactonifactor longoviformis DSM 17459</name>
    <dbReference type="NCBI Taxonomy" id="1122155"/>
    <lineage>
        <taxon>Bacteria</taxon>
        <taxon>Bacillati</taxon>
        <taxon>Bacillota</taxon>
        <taxon>Clostridia</taxon>
        <taxon>Eubacteriales</taxon>
        <taxon>Clostridiaceae</taxon>
        <taxon>Lactonifactor</taxon>
    </lineage>
</organism>
<sequence length="92" mass="10510">MIMATVPTQIRIDEELKKQAMELFGQLGIDLSSATNMFLRQCVLRGGLPFNVELPKYKPEVIEAMEEAKKISRDPDTKKYNSFSEALKDMEL</sequence>
<keyword evidence="4" id="KW-1185">Reference proteome</keyword>
<gene>
    <name evidence="3" type="ORF">SAMN02745158_04300</name>
</gene>
<dbReference type="Pfam" id="PF04221">
    <property type="entry name" value="RelB"/>
    <property type="match status" value="1"/>
</dbReference>
<keyword evidence="2" id="KW-1277">Toxin-antitoxin system</keyword>
<dbReference type="Proteomes" id="UP000184245">
    <property type="component" value="Unassembled WGS sequence"/>
</dbReference>
<dbReference type="EMBL" id="FQVI01000046">
    <property type="protein sequence ID" value="SHF58346.1"/>
    <property type="molecule type" value="Genomic_DNA"/>
</dbReference>
<reference evidence="3 4" key="1">
    <citation type="submission" date="2016-11" db="EMBL/GenBank/DDBJ databases">
        <authorList>
            <person name="Jaros S."/>
            <person name="Januszkiewicz K."/>
            <person name="Wedrychowicz H."/>
        </authorList>
    </citation>
    <scope>NUCLEOTIDE SEQUENCE [LARGE SCALE GENOMIC DNA]</scope>
    <source>
        <strain evidence="3 4">DSM 17459</strain>
    </source>
</reference>
<dbReference type="GO" id="GO:0006351">
    <property type="term" value="P:DNA-templated transcription"/>
    <property type="evidence" value="ECO:0007669"/>
    <property type="project" value="TreeGrafter"/>
</dbReference>
<evidence type="ECO:0000256" key="2">
    <source>
        <dbReference type="ARBA" id="ARBA00022649"/>
    </source>
</evidence>
<dbReference type="Gene3D" id="1.10.1220.10">
    <property type="entry name" value="Met repressor-like"/>
    <property type="match status" value="1"/>
</dbReference>
<comment type="similarity">
    <text evidence="1">Belongs to the RelB/DinJ antitoxin family.</text>
</comment>
<dbReference type="NCBIfam" id="TIGR02384">
    <property type="entry name" value="RelB_DinJ"/>
    <property type="match status" value="1"/>
</dbReference>
<name>A0A1M5CUL6_9CLOT</name>
<dbReference type="STRING" id="1122155.SAMN02745158_04300"/>
<dbReference type="PANTHER" id="PTHR38781:SF1">
    <property type="entry name" value="ANTITOXIN DINJ-RELATED"/>
    <property type="match status" value="1"/>
</dbReference>
<accession>A0A1M5CUL6</accession>
<dbReference type="InterPro" id="IPR013321">
    <property type="entry name" value="Arc_rbn_hlx_hlx"/>
</dbReference>
<dbReference type="GO" id="GO:0006355">
    <property type="term" value="P:regulation of DNA-templated transcription"/>
    <property type="evidence" value="ECO:0007669"/>
    <property type="project" value="InterPro"/>
</dbReference>
<protein>
    <submittedName>
        <fullName evidence="3">DNA-damage-inducible protein J</fullName>
    </submittedName>
</protein>
<dbReference type="OrthoDB" id="9804867at2"/>
<evidence type="ECO:0000313" key="4">
    <source>
        <dbReference type="Proteomes" id="UP000184245"/>
    </source>
</evidence>
<proteinExistence type="inferred from homology"/>
<evidence type="ECO:0000256" key="1">
    <source>
        <dbReference type="ARBA" id="ARBA00010562"/>
    </source>
</evidence>
<dbReference type="AlphaFoldDB" id="A0A1M5CUL6"/>
<dbReference type="InterPro" id="IPR007337">
    <property type="entry name" value="RelB/DinJ"/>
</dbReference>
<dbReference type="PANTHER" id="PTHR38781">
    <property type="entry name" value="ANTITOXIN DINJ-RELATED"/>
    <property type="match status" value="1"/>
</dbReference>